<accession>A0A420PPI6</accession>
<proteinExistence type="predicted"/>
<evidence type="ECO:0000313" key="1">
    <source>
        <dbReference type="EMBL" id="RKK94463.1"/>
    </source>
</evidence>
<dbReference type="InterPro" id="IPR038765">
    <property type="entry name" value="Papain-like_cys_pep_sf"/>
</dbReference>
<dbReference type="AlphaFoldDB" id="A0A420PPI6"/>
<organism evidence="1 2">
    <name type="scientific">Fusarium oxysporum</name>
    <name type="common">Fusarium vascular wilt</name>
    <dbReference type="NCBI Taxonomy" id="5507"/>
    <lineage>
        <taxon>Eukaryota</taxon>
        <taxon>Fungi</taxon>
        <taxon>Dikarya</taxon>
        <taxon>Ascomycota</taxon>
        <taxon>Pezizomycotina</taxon>
        <taxon>Sordariomycetes</taxon>
        <taxon>Hypocreomycetidae</taxon>
        <taxon>Hypocreales</taxon>
        <taxon>Nectriaceae</taxon>
        <taxon>Fusarium</taxon>
        <taxon>Fusarium oxysporum species complex</taxon>
    </lineage>
</organism>
<reference evidence="1 2" key="1">
    <citation type="journal article" date="2018" name="Sci. Rep.">
        <title>Characterisation of pathogen-specific regions and novel effector candidates in Fusarium oxysporum f. sp. cepae.</title>
        <authorList>
            <person name="Armitage A.D."/>
            <person name="Taylor A."/>
            <person name="Sobczyk M.K."/>
            <person name="Baxter L."/>
            <person name="Greenfield B.P."/>
            <person name="Bates H.J."/>
            <person name="Wilson F."/>
            <person name="Jackson A.C."/>
            <person name="Ott S."/>
            <person name="Harrison R.J."/>
            <person name="Clarkson J.P."/>
        </authorList>
    </citation>
    <scope>NUCLEOTIDE SEQUENCE [LARGE SCALE GENOMIC DNA]</scope>
    <source>
        <strain evidence="1 2">Fo_A28</strain>
    </source>
</reference>
<dbReference type="Proteomes" id="UP000285860">
    <property type="component" value="Unassembled WGS sequence"/>
</dbReference>
<protein>
    <recommendedName>
        <fullName evidence="3">Peptidase C1A papain C-terminal domain-containing protein</fullName>
    </recommendedName>
</protein>
<dbReference type="Gene3D" id="3.90.70.10">
    <property type="entry name" value="Cysteine proteinases"/>
    <property type="match status" value="1"/>
</dbReference>
<dbReference type="EMBL" id="MRCY01000148">
    <property type="protein sequence ID" value="RKK94463.1"/>
    <property type="molecule type" value="Genomic_DNA"/>
</dbReference>
<dbReference type="VEuPathDB" id="FungiDB:FOXG_21866"/>
<evidence type="ECO:0000313" key="2">
    <source>
        <dbReference type="Proteomes" id="UP000285860"/>
    </source>
</evidence>
<evidence type="ECO:0008006" key="3">
    <source>
        <dbReference type="Google" id="ProtNLM"/>
    </source>
</evidence>
<dbReference type="SUPFAM" id="SSF54001">
    <property type="entry name" value="Cysteine proteinases"/>
    <property type="match status" value="1"/>
</dbReference>
<gene>
    <name evidence="1" type="ORF">BFJ68_g15189</name>
</gene>
<sequence length="111" mass="12713">MHLHRRGKDGGGHAVVLTRCDPKSLTFINSWGSDWDNNGSFSVENARVLELDLDNGLNIPARFYDIYQLENDMTPGERAAYYHKVDKALQSLDIFYKLFIYRLSLKTGPSF</sequence>
<comment type="caution">
    <text evidence="1">The sequence shown here is derived from an EMBL/GenBank/DDBJ whole genome shotgun (WGS) entry which is preliminary data.</text>
</comment>
<name>A0A420PPI6_FUSOX</name>
<dbReference type="VEuPathDB" id="FungiDB:FOZG_08070"/>